<dbReference type="InterPro" id="IPR027417">
    <property type="entry name" value="P-loop_NTPase"/>
</dbReference>
<evidence type="ECO:0000313" key="4">
    <source>
        <dbReference type="Proteomes" id="UP000319210"/>
    </source>
</evidence>
<feature type="compositionally biased region" description="Basic and acidic residues" evidence="1">
    <location>
        <begin position="1"/>
        <end position="14"/>
    </location>
</feature>
<gene>
    <name evidence="3" type="ORF">SCA03_34090</name>
</gene>
<dbReference type="InterPro" id="IPR058852">
    <property type="entry name" value="HTH_77"/>
</dbReference>
<dbReference type="Gene3D" id="1.25.40.10">
    <property type="entry name" value="Tetratricopeptide repeat domain"/>
    <property type="match status" value="1"/>
</dbReference>
<dbReference type="Pfam" id="PF25872">
    <property type="entry name" value="HTH_77"/>
    <property type="match status" value="1"/>
</dbReference>
<dbReference type="SUPFAM" id="SSF48452">
    <property type="entry name" value="TPR-like"/>
    <property type="match status" value="1"/>
</dbReference>
<dbReference type="EMBL" id="BJMM01000016">
    <property type="protein sequence ID" value="GEB50858.1"/>
    <property type="molecule type" value="Genomic_DNA"/>
</dbReference>
<comment type="caution">
    <text evidence="3">The sequence shown here is derived from an EMBL/GenBank/DDBJ whole genome shotgun (WGS) entry which is preliminary data.</text>
</comment>
<dbReference type="InterPro" id="IPR019734">
    <property type="entry name" value="TPR_rpt"/>
</dbReference>
<reference evidence="3 4" key="1">
    <citation type="submission" date="2019-06" db="EMBL/GenBank/DDBJ databases">
        <title>Whole genome shotgun sequence of Streptomyces cacaoi subsp. cacaoi NBRC 12748.</title>
        <authorList>
            <person name="Hosoyama A."/>
            <person name="Uohara A."/>
            <person name="Ohji S."/>
            <person name="Ichikawa N."/>
        </authorList>
    </citation>
    <scope>NUCLEOTIDE SEQUENCE [LARGE SCALE GENOMIC DNA]</scope>
    <source>
        <strain evidence="3 4">NBRC 12748</strain>
    </source>
</reference>
<protein>
    <recommendedName>
        <fullName evidence="2">Winged helix-turn-helix domain-containing protein</fullName>
    </recommendedName>
</protein>
<dbReference type="SMART" id="SM00028">
    <property type="entry name" value="TPR"/>
    <property type="match status" value="4"/>
</dbReference>
<feature type="domain" description="Winged helix-turn-helix" evidence="2">
    <location>
        <begin position="274"/>
        <end position="345"/>
    </location>
</feature>
<accession>A0A4Y3R2D5</accession>
<evidence type="ECO:0000256" key="1">
    <source>
        <dbReference type="SAM" id="MobiDB-lite"/>
    </source>
</evidence>
<evidence type="ECO:0000313" key="3">
    <source>
        <dbReference type="EMBL" id="GEB50858.1"/>
    </source>
</evidence>
<dbReference type="PRINTS" id="PR00364">
    <property type="entry name" value="DISEASERSIST"/>
</dbReference>
<dbReference type="PANTHER" id="PTHR47691:SF3">
    <property type="entry name" value="HTH-TYPE TRANSCRIPTIONAL REGULATOR RV0890C-RELATED"/>
    <property type="match status" value="1"/>
</dbReference>
<organism evidence="3 4">
    <name type="scientific">Streptomyces cacaoi</name>
    <dbReference type="NCBI Taxonomy" id="1898"/>
    <lineage>
        <taxon>Bacteria</taxon>
        <taxon>Bacillati</taxon>
        <taxon>Actinomycetota</taxon>
        <taxon>Actinomycetes</taxon>
        <taxon>Kitasatosporales</taxon>
        <taxon>Streptomycetaceae</taxon>
        <taxon>Streptomyces</taxon>
    </lineage>
</organism>
<proteinExistence type="predicted"/>
<dbReference type="AlphaFoldDB" id="A0A4Y3R2D5"/>
<dbReference type="OrthoDB" id="499349at2"/>
<feature type="compositionally biased region" description="Pro residues" evidence="1">
    <location>
        <begin position="715"/>
        <end position="732"/>
    </location>
</feature>
<keyword evidence="4" id="KW-1185">Reference proteome</keyword>
<dbReference type="InterPro" id="IPR011990">
    <property type="entry name" value="TPR-like_helical_dom_sf"/>
</dbReference>
<feature type="region of interest" description="Disordered" evidence="1">
    <location>
        <begin position="1"/>
        <end position="26"/>
    </location>
</feature>
<dbReference type="Gene3D" id="3.40.50.300">
    <property type="entry name" value="P-loop containing nucleotide triphosphate hydrolases"/>
    <property type="match status" value="1"/>
</dbReference>
<feature type="region of interest" description="Disordered" evidence="1">
    <location>
        <begin position="705"/>
        <end position="739"/>
    </location>
</feature>
<feature type="compositionally biased region" description="Low complexity" evidence="1">
    <location>
        <begin position="705"/>
        <end position="714"/>
    </location>
</feature>
<dbReference type="SUPFAM" id="SSF52540">
    <property type="entry name" value="P-loop containing nucleoside triphosphate hydrolases"/>
    <property type="match status" value="1"/>
</dbReference>
<evidence type="ECO:0000259" key="2">
    <source>
        <dbReference type="Pfam" id="PF25872"/>
    </source>
</evidence>
<sequence>MRSFEHSGPSDEGARTSPRTRAGGRLPAELNRFVGRAPQLDAVCSAVGRSRLVTVTGVGGVGKSRLAVRAAGRLQDRFFDGVWLAGLSALRDGALLDHTVAEALGLGGGTVRAPRSALLRHLEDREALLVLDGCEHLVAECAGLADALLRRAPGLRILATSRRPLETEGEQVFTLAPMPVDEAVALFTERARAVLPEPPPPDGAVTELCRRLDGIPLAVELAAGRLRVLSLEQIVDRLEDRFRLLAGTSRSAPPRHQTLRTAIGWSHELCTAPERLLWARLSVFAGDFGLEAVEYLCADETLPAEQVLGALDELVAQSVLVRDDGPDRDGQARYRMLETVREYGAGWLEQLGEADALRRRHRDWYLGLATWCELDWFGPRQAEVTARVETELPNLRLALEYSLADPQEAHSVQYLAATLWFYWVGCGRVAEGQHWLDRALAREDSQPRARAKALWVSGLVLLVRGRRTAALAALHECRELSEAEGDEISAAYALQMLGGLAVLNDEVPRAIGLLHQALERFRRLGELSALVVLAQVELAMAYAFDGELETALEMCEEARELAADRGERWAQSYALCLLAWVHMARGERDTARELTAECLAIKREFHDILGLAMALEHLAPLTADEDPEWAATMMGAAEGGWRLLSAQRFGSRHFEELTQAARAQLADTLGSVVYRAAFTRGRELGLLTVVDSTVLEGRAGMRAVPAGGPAGPLAPGAPAPDRPQPAVPPPGGPDGRQAG</sequence>
<dbReference type="Proteomes" id="UP000319210">
    <property type="component" value="Unassembled WGS sequence"/>
</dbReference>
<dbReference type="PANTHER" id="PTHR47691">
    <property type="entry name" value="REGULATOR-RELATED"/>
    <property type="match status" value="1"/>
</dbReference>
<name>A0A4Y3R2D5_STRCI</name>
<dbReference type="RefSeq" id="WP_086814529.1">
    <property type="nucleotide sequence ID" value="NZ_BJMM01000016.1"/>
</dbReference>